<feature type="transmembrane region" description="Helical" evidence="8">
    <location>
        <begin position="370"/>
        <end position="388"/>
    </location>
</feature>
<dbReference type="GO" id="GO:0016020">
    <property type="term" value="C:membrane"/>
    <property type="evidence" value="ECO:0007669"/>
    <property type="project" value="UniProtKB-SubCell"/>
</dbReference>
<evidence type="ECO:0000256" key="3">
    <source>
        <dbReference type="ARBA" id="ARBA00022692"/>
    </source>
</evidence>
<dbReference type="PANTHER" id="PTHR23130">
    <property type="entry name" value="CYTOCHROME B561 AND DOMON DOMAIN-CONTAINING PROTEIN"/>
    <property type="match status" value="1"/>
</dbReference>
<feature type="domain" description="Cytochrome b561" evidence="9">
    <location>
        <begin position="163"/>
        <end position="391"/>
    </location>
</feature>
<dbReference type="OrthoDB" id="530877at2759"/>
<dbReference type="CDD" id="cd08760">
    <property type="entry name" value="Cyt_b561_FRRS1_like"/>
    <property type="match status" value="1"/>
</dbReference>
<evidence type="ECO:0000256" key="1">
    <source>
        <dbReference type="ARBA" id="ARBA00004370"/>
    </source>
</evidence>
<feature type="transmembrane region" description="Helical" evidence="8">
    <location>
        <begin position="302"/>
        <end position="321"/>
    </location>
</feature>
<dbReference type="GeneID" id="9627591"/>
<organism evidence="11">
    <name type="scientific">Volvox carteri f. nagariensis</name>
    <dbReference type="NCBI Taxonomy" id="3068"/>
    <lineage>
        <taxon>Eukaryota</taxon>
        <taxon>Viridiplantae</taxon>
        <taxon>Chlorophyta</taxon>
        <taxon>core chlorophytes</taxon>
        <taxon>Chlorophyceae</taxon>
        <taxon>CS clade</taxon>
        <taxon>Chlamydomonadales</taxon>
        <taxon>Volvocaceae</taxon>
        <taxon>Volvox</taxon>
    </lineage>
</organism>
<dbReference type="STRING" id="3068.D8U2B8"/>
<evidence type="ECO:0000313" key="10">
    <source>
        <dbReference type="EMBL" id="EFJ46106.1"/>
    </source>
</evidence>
<evidence type="ECO:0000313" key="11">
    <source>
        <dbReference type="Proteomes" id="UP000001058"/>
    </source>
</evidence>
<feature type="compositionally biased region" description="Low complexity" evidence="7">
    <location>
        <begin position="427"/>
        <end position="436"/>
    </location>
</feature>
<feature type="transmembrane region" description="Helical" evidence="8">
    <location>
        <begin position="333"/>
        <end position="358"/>
    </location>
</feature>
<keyword evidence="6 8" id="KW-0472">Membrane</keyword>
<dbReference type="RefSeq" id="XP_002952856.1">
    <property type="nucleotide sequence ID" value="XM_002952810.1"/>
</dbReference>
<gene>
    <name evidence="10" type="ORF">VOLCADRAFT_121096</name>
</gene>
<dbReference type="eggNOG" id="KOG4293">
    <property type="taxonomic scope" value="Eukaryota"/>
</dbReference>
<proteinExistence type="predicted"/>
<feature type="region of interest" description="Disordered" evidence="7">
    <location>
        <begin position="427"/>
        <end position="450"/>
    </location>
</feature>
<sequence>MISKLPDQANCRHEWQGRLRVLMAFLFSMQRLSRDAGGAAAPDHSSQLLHIALQTDLTEYVALSWPTKGGRMSPADAVIGFQIPSSPGNYSIAAFKVTGKDASHVLPDSTVTVTNTRAEANSTALTICFTRNISQVGQGAGIRLSTQENMDMNFAASRAKFGMPHSFSRDYLCSAKVNFALPAGGPDDGQWRPSNTSSGPSDEVLQERLFYMRSHGALQFTGWIVLVPIGIFAARHRWVFAPISIVGLWFQVHRAVQMVAVMLIVTGFILPWTSFNSKDEEEVMGIDHEESMASDLLLESHMTLAIALMVIVGLHIAIAMLRPKPDTPRRWMWNLVHWWTGRGLALMAGVNVVIGIMLWRRASGGSGLEWIVPLVLLAVGWIGLALWLERRAPQGLGREGGYVCAQGGILIGYVPSPLVLSTGVSSSPGNSPISKSAATQASNGVTYTEL</sequence>
<dbReference type="FunCoup" id="D8U2B8">
    <property type="interactions" value="267"/>
</dbReference>
<dbReference type="InterPro" id="IPR006593">
    <property type="entry name" value="Cyt_b561/ferric_Rdtase_TM"/>
</dbReference>
<keyword evidence="2" id="KW-0813">Transport</keyword>
<dbReference type="EMBL" id="GL378353">
    <property type="protein sequence ID" value="EFJ46106.1"/>
    <property type="molecule type" value="Genomic_DNA"/>
</dbReference>
<comment type="subcellular location">
    <subcellularLocation>
        <location evidence="1">Membrane</location>
    </subcellularLocation>
</comment>
<dbReference type="KEGG" id="vcn:VOLCADRAFT_121096"/>
<evidence type="ECO:0000256" key="4">
    <source>
        <dbReference type="ARBA" id="ARBA00022982"/>
    </source>
</evidence>
<dbReference type="PANTHER" id="PTHR23130:SF171">
    <property type="entry name" value="OS01G0895300 PROTEIN"/>
    <property type="match status" value="1"/>
</dbReference>
<reference evidence="10 11" key="1">
    <citation type="journal article" date="2010" name="Science">
        <title>Genomic analysis of organismal complexity in the multicellular green alga Volvox carteri.</title>
        <authorList>
            <person name="Prochnik S.E."/>
            <person name="Umen J."/>
            <person name="Nedelcu A.M."/>
            <person name="Hallmann A."/>
            <person name="Miller S.M."/>
            <person name="Nishii I."/>
            <person name="Ferris P."/>
            <person name="Kuo A."/>
            <person name="Mitros T."/>
            <person name="Fritz-Laylin L.K."/>
            <person name="Hellsten U."/>
            <person name="Chapman J."/>
            <person name="Simakov O."/>
            <person name="Rensing S.A."/>
            <person name="Terry A."/>
            <person name="Pangilinan J."/>
            <person name="Kapitonov V."/>
            <person name="Jurka J."/>
            <person name="Salamov A."/>
            <person name="Shapiro H."/>
            <person name="Schmutz J."/>
            <person name="Grimwood J."/>
            <person name="Lindquist E."/>
            <person name="Lucas S."/>
            <person name="Grigoriev I.V."/>
            <person name="Schmitt R."/>
            <person name="Kirk D."/>
            <person name="Rokhsar D.S."/>
        </authorList>
    </citation>
    <scope>NUCLEOTIDE SEQUENCE [LARGE SCALE GENOMIC DNA]</scope>
    <source>
        <strain evidence="11">f. Nagariensis / Eve</strain>
    </source>
</reference>
<feature type="transmembrane region" description="Helical" evidence="8">
    <location>
        <begin position="216"/>
        <end position="234"/>
    </location>
</feature>
<dbReference type="InParanoid" id="D8U2B8"/>
<evidence type="ECO:0000259" key="9">
    <source>
        <dbReference type="PROSITE" id="PS50939"/>
    </source>
</evidence>
<evidence type="ECO:0000256" key="5">
    <source>
        <dbReference type="ARBA" id="ARBA00022989"/>
    </source>
</evidence>
<dbReference type="PROSITE" id="PS50939">
    <property type="entry name" value="CYTOCHROME_B561"/>
    <property type="match status" value="1"/>
</dbReference>
<dbReference type="Gene3D" id="1.20.120.1770">
    <property type="match status" value="1"/>
</dbReference>
<feature type="compositionally biased region" description="Polar residues" evidence="7">
    <location>
        <begin position="437"/>
        <end position="450"/>
    </location>
</feature>
<protein>
    <recommendedName>
        <fullName evidence="9">Cytochrome b561 domain-containing protein</fullName>
    </recommendedName>
</protein>
<dbReference type="AlphaFoldDB" id="D8U2B8"/>
<keyword evidence="3 8" id="KW-0812">Transmembrane</keyword>
<feature type="transmembrane region" description="Helical" evidence="8">
    <location>
        <begin position="255"/>
        <end position="275"/>
    </location>
</feature>
<dbReference type="Proteomes" id="UP000001058">
    <property type="component" value="Unassembled WGS sequence"/>
</dbReference>
<dbReference type="SMART" id="SM00665">
    <property type="entry name" value="B561"/>
    <property type="match status" value="1"/>
</dbReference>
<evidence type="ECO:0000256" key="8">
    <source>
        <dbReference type="SAM" id="Phobius"/>
    </source>
</evidence>
<keyword evidence="4" id="KW-0249">Electron transport</keyword>
<evidence type="ECO:0000256" key="7">
    <source>
        <dbReference type="SAM" id="MobiDB-lite"/>
    </source>
</evidence>
<keyword evidence="5 8" id="KW-1133">Transmembrane helix</keyword>
<evidence type="ECO:0000256" key="6">
    <source>
        <dbReference type="ARBA" id="ARBA00023136"/>
    </source>
</evidence>
<keyword evidence="11" id="KW-1185">Reference proteome</keyword>
<name>D8U2B8_VOLCA</name>
<accession>D8U2B8</accession>
<evidence type="ECO:0000256" key="2">
    <source>
        <dbReference type="ARBA" id="ARBA00022448"/>
    </source>
</evidence>